<feature type="region of interest" description="Disordered" evidence="1">
    <location>
        <begin position="1"/>
        <end position="33"/>
    </location>
</feature>
<evidence type="ECO:0000313" key="2">
    <source>
        <dbReference type="EMBL" id="GBN79123.1"/>
    </source>
</evidence>
<evidence type="ECO:0000313" key="3">
    <source>
        <dbReference type="Proteomes" id="UP000499080"/>
    </source>
</evidence>
<sequence>MSVIDSSNVSISDSDKVPLNDNDMDHNSEYVQPSNRHSAKIIVKLNINDSVVSENKCDNLSVDDNEVEIGAIIQIKRPSPIILKRTEQFIQDLKKINDEWGPVESKLGGPHIKLFTQSDEASHSLTKVLRTNYMAYFIIRSRSEHPIKVVMRGLPRNLNIDVLKKAIVEEYELVVNKVVQLT</sequence>
<protein>
    <recommendedName>
        <fullName evidence="4">Pre-C2HC domain-containing protein</fullName>
    </recommendedName>
</protein>
<accession>A0A4Y2RTS7</accession>
<feature type="compositionally biased region" description="Low complexity" evidence="1">
    <location>
        <begin position="1"/>
        <end position="12"/>
    </location>
</feature>
<organism evidence="2 3">
    <name type="scientific">Araneus ventricosus</name>
    <name type="common">Orbweaver spider</name>
    <name type="synonym">Epeira ventricosa</name>
    <dbReference type="NCBI Taxonomy" id="182803"/>
    <lineage>
        <taxon>Eukaryota</taxon>
        <taxon>Metazoa</taxon>
        <taxon>Ecdysozoa</taxon>
        <taxon>Arthropoda</taxon>
        <taxon>Chelicerata</taxon>
        <taxon>Arachnida</taxon>
        <taxon>Araneae</taxon>
        <taxon>Araneomorphae</taxon>
        <taxon>Entelegynae</taxon>
        <taxon>Araneoidea</taxon>
        <taxon>Araneidae</taxon>
        <taxon>Araneus</taxon>
    </lineage>
</organism>
<evidence type="ECO:0000256" key="1">
    <source>
        <dbReference type="SAM" id="MobiDB-lite"/>
    </source>
</evidence>
<dbReference type="AlphaFoldDB" id="A0A4Y2RTS7"/>
<comment type="caution">
    <text evidence="2">The sequence shown here is derived from an EMBL/GenBank/DDBJ whole genome shotgun (WGS) entry which is preliminary data.</text>
</comment>
<dbReference type="EMBL" id="BGPR01018425">
    <property type="protein sequence ID" value="GBN79123.1"/>
    <property type="molecule type" value="Genomic_DNA"/>
</dbReference>
<gene>
    <name evidence="2" type="ORF">AVEN_114086_1</name>
</gene>
<keyword evidence="3" id="KW-1185">Reference proteome</keyword>
<proteinExistence type="predicted"/>
<dbReference type="Proteomes" id="UP000499080">
    <property type="component" value="Unassembled WGS sequence"/>
</dbReference>
<name>A0A4Y2RTS7_ARAVE</name>
<feature type="compositionally biased region" description="Basic and acidic residues" evidence="1">
    <location>
        <begin position="13"/>
        <end position="28"/>
    </location>
</feature>
<evidence type="ECO:0008006" key="4">
    <source>
        <dbReference type="Google" id="ProtNLM"/>
    </source>
</evidence>
<reference evidence="2 3" key="1">
    <citation type="journal article" date="2019" name="Sci. Rep.">
        <title>Orb-weaving spider Araneus ventricosus genome elucidates the spidroin gene catalogue.</title>
        <authorList>
            <person name="Kono N."/>
            <person name="Nakamura H."/>
            <person name="Ohtoshi R."/>
            <person name="Moran D.A.P."/>
            <person name="Shinohara A."/>
            <person name="Yoshida Y."/>
            <person name="Fujiwara M."/>
            <person name="Mori M."/>
            <person name="Tomita M."/>
            <person name="Arakawa K."/>
        </authorList>
    </citation>
    <scope>NUCLEOTIDE SEQUENCE [LARGE SCALE GENOMIC DNA]</scope>
</reference>
<dbReference type="OrthoDB" id="8123891at2759"/>